<dbReference type="Gene3D" id="3.10.180.10">
    <property type="entry name" value="2,3-Dihydroxybiphenyl 1,2-Dioxygenase, domain 1"/>
    <property type="match status" value="1"/>
</dbReference>
<dbReference type="Proteomes" id="UP001139028">
    <property type="component" value="Unassembled WGS sequence"/>
</dbReference>
<dbReference type="EMBL" id="JALBWM010000033">
    <property type="protein sequence ID" value="MCO1334628.1"/>
    <property type="molecule type" value="Genomic_DNA"/>
</dbReference>
<evidence type="ECO:0000313" key="2">
    <source>
        <dbReference type="EMBL" id="MCO1334628.1"/>
    </source>
</evidence>
<dbReference type="SUPFAM" id="SSF54593">
    <property type="entry name" value="Glyoxalase/Bleomycin resistance protein/Dihydroxybiphenyl dioxygenase"/>
    <property type="match status" value="1"/>
</dbReference>
<proteinExistence type="predicted"/>
<dbReference type="Pfam" id="PF00903">
    <property type="entry name" value="Glyoxalase"/>
    <property type="match status" value="1"/>
</dbReference>
<accession>A0A9X2ERX8</accession>
<comment type="caution">
    <text evidence="2">The sequence shown here is derived from an EMBL/GenBank/DDBJ whole genome shotgun (WGS) entry which is preliminary data.</text>
</comment>
<reference evidence="2" key="1">
    <citation type="journal article" date="2022" name="Arch. Microbiol.">
        <title>Microbulbifer okhotskensis sp. nov., isolated from a deep bottom sediment of the Okhotsk Sea.</title>
        <authorList>
            <person name="Romanenko L."/>
            <person name="Kurilenko V."/>
            <person name="Otstavnykh N."/>
            <person name="Velansky P."/>
            <person name="Isaeva M."/>
            <person name="Mikhailov V."/>
        </authorList>
    </citation>
    <scope>NUCLEOTIDE SEQUENCE</scope>
    <source>
        <strain evidence="2">OS29</strain>
    </source>
</reference>
<dbReference type="AlphaFoldDB" id="A0A9X2ERX8"/>
<dbReference type="InterPro" id="IPR029068">
    <property type="entry name" value="Glyas_Bleomycin-R_OHBP_Dase"/>
</dbReference>
<keyword evidence="3" id="KW-1185">Reference proteome</keyword>
<sequence>MGQILGLRRAIYGVANITEATVWYTQLLEQPPYYESDSYVGFRLGDCELGLDSDARSAISRADGVIAYWQVLDLAAQVERLGAMGVRQHSDIEDGGKGALKASFLDPDGNIFGLIECPQVLPEM</sequence>
<organism evidence="2 3">
    <name type="scientific">Microbulbifer okhotskensis</name>
    <dbReference type="NCBI Taxonomy" id="2926617"/>
    <lineage>
        <taxon>Bacteria</taxon>
        <taxon>Pseudomonadati</taxon>
        <taxon>Pseudomonadota</taxon>
        <taxon>Gammaproteobacteria</taxon>
        <taxon>Cellvibrionales</taxon>
        <taxon>Microbulbiferaceae</taxon>
        <taxon>Microbulbifer</taxon>
    </lineage>
</organism>
<dbReference type="InterPro" id="IPR004360">
    <property type="entry name" value="Glyas_Fos-R_dOase_dom"/>
</dbReference>
<dbReference type="RefSeq" id="WP_252466212.1">
    <property type="nucleotide sequence ID" value="NZ_JALBWM010000033.1"/>
</dbReference>
<evidence type="ECO:0000259" key="1">
    <source>
        <dbReference type="Pfam" id="PF00903"/>
    </source>
</evidence>
<protein>
    <submittedName>
        <fullName evidence="2">VOC family protein</fullName>
    </submittedName>
</protein>
<feature type="domain" description="Glyoxalase/fosfomycin resistance/dioxygenase" evidence="1">
    <location>
        <begin position="12"/>
        <end position="112"/>
    </location>
</feature>
<gene>
    <name evidence="2" type="ORF">MO867_09780</name>
</gene>
<name>A0A9X2ERX8_9GAMM</name>
<evidence type="ECO:0000313" key="3">
    <source>
        <dbReference type="Proteomes" id="UP001139028"/>
    </source>
</evidence>